<keyword evidence="15" id="KW-1185">Reference proteome</keyword>
<dbReference type="InterPro" id="IPR018152">
    <property type="entry name" value="SOD_Cu/Zn_BS"/>
</dbReference>
<evidence type="ECO:0000313" key="15">
    <source>
        <dbReference type="Proteomes" id="UP000054408"/>
    </source>
</evidence>
<evidence type="ECO:0000256" key="12">
    <source>
        <dbReference type="SAM" id="MobiDB-lite"/>
    </source>
</evidence>
<dbReference type="CDD" id="cd00305">
    <property type="entry name" value="Cu-Zn_Superoxide_Dismutase"/>
    <property type="match status" value="1"/>
</dbReference>
<evidence type="ECO:0000256" key="10">
    <source>
        <dbReference type="ARBA" id="ARBA00023157"/>
    </source>
</evidence>
<evidence type="ECO:0000256" key="5">
    <source>
        <dbReference type="ARBA" id="ARBA00022723"/>
    </source>
</evidence>
<organism evidence="14 15">
    <name type="scientific">Thecamonas trahens ATCC 50062</name>
    <dbReference type="NCBI Taxonomy" id="461836"/>
    <lineage>
        <taxon>Eukaryota</taxon>
        <taxon>Apusozoa</taxon>
        <taxon>Apusomonadida</taxon>
        <taxon>Apusomonadidae</taxon>
        <taxon>Thecamonas</taxon>
    </lineage>
</organism>
<comment type="cofactor">
    <cofactor evidence="2">
        <name>Zn(2+)</name>
        <dbReference type="ChEBI" id="CHEBI:29105"/>
    </cofactor>
</comment>
<dbReference type="Gene3D" id="2.60.40.200">
    <property type="entry name" value="Superoxide dismutase, copper/zinc binding domain"/>
    <property type="match status" value="1"/>
</dbReference>
<feature type="non-terminal residue" evidence="14">
    <location>
        <position position="1"/>
    </location>
</feature>
<keyword evidence="7" id="KW-0049">Antioxidant</keyword>
<dbReference type="GeneID" id="25567378"/>
<dbReference type="Gene3D" id="3.40.30.10">
    <property type="entry name" value="Glutaredoxin"/>
    <property type="match status" value="1"/>
</dbReference>
<feature type="region of interest" description="Disordered" evidence="12">
    <location>
        <begin position="84"/>
        <end position="130"/>
    </location>
</feature>
<sequence>MYAWNPYSPSQQQYAAALYTAAGNATLSGAATNPGGYPTYTAGMVPAGGAMAQAGYYQSMPGGGIALPAGWFEAMTRTNNDQTAIKAKGKGKGKKASKKKSSSSSSSSKKKVKSLAGREERRARHAAASWTASRPGPFFGSLAPGSSYGMPVWMGASTGTTAAGSFATTAAATSAPAAHAITSATAVLVGEGVRGKVMMEQASPDAAVVVHVVISGLSAGLHGFHVHAFGDLSQGCKSAGGHFNPEGCTHGGPLDAVRHAGDLGNVLASASGMVACTFADKHISLSGPRSVVGRAVVVHADPDDLGKGSAADSKTTGNAGARVACGVIGIGDFVLPTALPDRDAEVADHEADLMADLELGATISASASPSKSSGGVRPLRIQTSDSSLSRPSSKKKSRPIFVEDDDEEHRFDDSRAGGASTPSRAPRPPEVAPVSPSHAEPPMPVVASTSGIDYAVYDDDPSFGERAPPLDSLVYLVGTEPAIIPGRVNVLYFWAKWDKAGYPVHYAVRGLKHKYEDSIHITAISADPQEDYARGFLTKPKYDAVAAPLKEAGMTVAWDAGKAVVGAIKDLIQKSVLNLPHVFLIDKFGKIRWHEVYRLNTSECKVQHQLENLLNGVPLISVGNAPELADDDYSEEADLDVDDGEDFALF</sequence>
<dbReference type="InterPro" id="IPR036423">
    <property type="entry name" value="SOD-like_Cu/Zn_dom_sf"/>
</dbReference>
<evidence type="ECO:0000256" key="9">
    <source>
        <dbReference type="ARBA" id="ARBA00023008"/>
    </source>
</evidence>
<keyword evidence="9" id="KW-0186">Copper</keyword>
<keyword evidence="6" id="KW-0862">Zinc</keyword>
<dbReference type="SUPFAM" id="SSF49329">
    <property type="entry name" value="Cu,Zn superoxide dismutase-like"/>
    <property type="match status" value="1"/>
</dbReference>
<dbReference type="GO" id="GO:0009507">
    <property type="term" value="C:chloroplast"/>
    <property type="evidence" value="ECO:0007669"/>
    <property type="project" value="UniProtKB-ARBA"/>
</dbReference>
<evidence type="ECO:0000313" key="14">
    <source>
        <dbReference type="EMBL" id="KNC53270.1"/>
    </source>
</evidence>
<comment type="similarity">
    <text evidence="3">Belongs to the Cu-Zn superoxide dismutase family.</text>
</comment>
<name>A0A0L0DLY7_THETB</name>
<dbReference type="FunFam" id="2.60.40.200:FF:000003">
    <property type="entry name" value="Superoxide dismutase [Cu-Zn], chloroplastic"/>
    <property type="match status" value="1"/>
</dbReference>
<keyword evidence="8" id="KW-0560">Oxidoreductase</keyword>
<evidence type="ECO:0000256" key="8">
    <source>
        <dbReference type="ARBA" id="ARBA00023002"/>
    </source>
</evidence>
<dbReference type="RefSeq" id="XP_013754534.1">
    <property type="nucleotide sequence ID" value="XM_013899080.1"/>
</dbReference>
<dbReference type="InterPro" id="IPR001424">
    <property type="entry name" value="SOD_Cu_Zn_dom"/>
</dbReference>
<accession>A0A0L0DLY7</accession>
<dbReference type="Proteomes" id="UP000054408">
    <property type="component" value="Unassembled WGS sequence"/>
</dbReference>
<dbReference type="InterPro" id="IPR024134">
    <property type="entry name" value="SOD_Cu/Zn_/chaperone"/>
</dbReference>
<dbReference type="OrthoDB" id="2015551at2759"/>
<dbReference type="eggNOG" id="KOG0441">
    <property type="taxonomic scope" value="Eukaryota"/>
</dbReference>
<evidence type="ECO:0000256" key="1">
    <source>
        <dbReference type="ARBA" id="ARBA00001935"/>
    </source>
</evidence>
<dbReference type="PRINTS" id="PR00068">
    <property type="entry name" value="CUZNDISMTASE"/>
</dbReference>
<dbReference type="PROSITE" id="PS00332">
    <property type="entry name" value="SOD_CU_ZN_2"/>
    <property type="match status" value="1"/>
</dbReference>
<evidence type="ECO:0000256" key="11">
    <source>
        <dbReference type="ARBA" id="ARBA00049204"/>
    </source>
</evidence>
<proteinExistence type="inferred from homology"/>
<comment type="catalytic activity">
    <reaction evidence="11">
        <text>2 superoxide + 2 H(+) = H2O2 + O2</text>
        <dbReference type="Rhea" id="RHEA:20696"/>
        <dbReference type="ChEBI" id="CHEBI:15378"/>
        <dbReference type="ChEBI" id="CHEBI:15379"/>
        <dbReference type="ChEBI" id="CHEBI:16240"/>
        <dbReference type="ChEBI" id="CHEBI:18421"/>
        <dbReference type="EC" id="1.15.1.1"/>
    </reaction>
</comment>
<feature type="compositionally biased region" description="Basic residues" evidence="12">
    <location>
        <begin position="87"/>
        <end position="101"/>
    </location>
</feature>
<gene>
    <name evidence="14" type="ORF">AMSG_08761</name>
</gene>
<feature type="region of interest" description="Disordered" evidence="12">
    <location>
        <begin position="366"/>
        <end position="444"/>
    </location>
</feature>
<dbReference type="GO" id="GO:0005507">
    <property type="term" value="F:copper ion binding"/>
    <property type="evidence" value="ECO:0007669"/>
    <property type="project" value="InterPro"/>
</dbReference>
<dbReference type="InterPro" id="IPR036249">
    <property type="entry name" value="Thioredoxin-like_sf"/>
</dbReference>
<keyword evidence="10" id="KW-1015">Disulfide bond</keyword>
<evidence type="ECO:0000259" key="13">
    <source>
        <dbReference type="Pfam" id="PF00080"/>
    </source>
</evidence>
<evidence type="ECO:0000256" key="2">
    <source>
        <dbReference type="ARBA" id="ARBA00001947"/>
    </source>
</evidence>
<dbReference type="EMBL" id="GL349480">
    <property type="protein sequence ID" value="KNC53270.1"/>
    <property type="molecule type" value="Genomic_DNA"/>
</dbReference>
<evidence type="ECO:0000256" key="6">
    <source>
        <dbReference type="ARBA" id="ARBA00022833"/>
    </source>
</evidence>
<comment type="cofactor">
    <cofactor evidence="1">
        <name>Cu cation</name>
        <dbReference type="ChEBI" id="CHEBI:23378"/>
    </cofactor>
</comment>
<dbReference type="STRING" id="461836.A0A0L0DLY7"/>
<evidence type="ECO:0000256" key="3">
    <source>
        <dbReference type="ARBA" id="ARBA00010457"/>
    </source>
</evidence>
<dbReference type="SUPFAM" id="SSF52833">
    <property type="entry name" value="Thioredoxin-like"/>
    <property type="match status" value="1"/>
</dbReference>
<keyword evidence="5" id="KW-0479">Metal-binding</keyword>
<protein>
    <recommendedName>
        <fullName evidence="4">superoxide dismutase</fullName>
        <ecNumber evidence="4">1.15.1.1</ecNumber>
    </recommendedName>
</protein>
<reference evidence="14 15" key="1">
    <citation type="submission" date="2010-05" db="EMBL/GenBank/DDBJ databases">
        <title>The Genome Sequence of Thecamonas trahens ATCC 50062.</title>
        <authorList>
            <consortium name="The Broad Institute Genome Sequencing Platform"/>
            <person name="Russ C."/>
            <person name="Cuomo C."/>
            <person name="Shea T."/>
            <person name="Young S.K."/>
            <person name="Zeng Q."/>
            <person name="Koehrsen M."/>
            <person name="Haas B."/>
            <person name="Borodovsky M."/>
            <person name="Guigo R."/>
            <person name="Alvarado L."/>
            <person name="Berlin A."/>
            <person name="Bochicchio J."/>
            <person name="Borenstein D."/>
            <person name="Chapman S."/>
            <person name="Chen Z."/>
            <person name="Freedman E."/>
            <person name="Gellesch M."/>
            <person name="Goldberg J."/>
            <person name="Griggs A."/>
            <person name="Gujja S."/>
            <person name="Heilman E."/>
            <person name="Heiman D."/>
            <person name="Hepburn T."/>
            <person name="Howarth C."/>
            <person name="Jen D."/>
            <person name="Larson L."/>
            <person name="Mehta T."/>
            <person name="Park D."/>
            <person name="Pearson M."/>
            <person name="Roberts A."/>
            <person name="Saif S."/>
            <person name="Shenoy N."/>
            <person name="Sisk P."/>
            <person name="Stolte C."/>
            <person name="Sykes S."/>
            <person name="Thomson T."/>
            <person name="Walk T."/>
            <person name="White J."/>
            <person name="Yandava C."/>
            <person name="Burger G."/>
            <person name="Gray M.W."/>
            <person name="Holland P.W.H."/>
            <person name="King N."/>
            <person name="Lang F.B.F."/>
            <person name="Roger A.J."/>
            <person name="Ruiz-Trillo I."/>
            <person name="Lander E."/>
            <person name="Nusbaum C."/>
        </authorList>
    </citation>
    <scope>NUCLEOTIDE SEQUENCE [LARGE SCALE GENOMIC DNA]</scope>
    <source>
        <strain evidence="14 15">ATCC 50062</strain>
    </source>
</reference>
<evidence type="ECO:0000256" key="4">
    <source>
        <dbReference type="ARBA" id="ARBA00012682"/>
    </source>
</evidence>
<dbReference type="GO" id="GO:0004784">
    <property type="term" value="F:superoxide dismutase activity"/>
    <property type="evidence" value="ECO:0007669"/>
    <property type="project" value="UniProtKB-EC"/>
</dbReference>
<dbReference type="PANTHER" id="PTHR10003">
    <property type="entry name" value="SUPEROXIDE DISMUTASE CU-ZN -RELATED"/>
    <property type="match status" value="1"/>
</dbReference>
<dbReference type="EC" id="1.15.1.1" evidence="4"/>
<evidence type="ECO:0000256" key="7">
    <source>
        <dbReference type="ARBA" id="ARBA00022862"/>
    </source>
</evidence>
<dbReference type="AlphaFoldDB" id="A0A0L0DLY7"/>
<dbReference type="PROSITE" id="PS00087">
    <property type="entry name" value="SOD_CU_ZN_1"/>
    <property type="match status" value="1"/>
</dbReference>
<feature type="domain" description="Superoxide dismutase copper/zinc binding" evidence="13">
    <location>
        <begin position="193"/>
        <end position="328"/>
    </location>
</feature>
<dbReference type="Pfam" id="PF00080">
    <property type="entry name" value="Sod_Cu"/>
    <property type="match status" value="1"/>
</dbReference>